<evidence type="ECO:0000313" key="3">
    <source>
        <dbReference type="Proteomes" id="UP000579250"/>
    </source>
</evidence>
<dbReference type="PROSITE" id="PS51257">
    <property type="entry name" value="PROKAR_LIPOPROTEIN"/>
    <property type="match status" value="1"/>
</dbReference>
<evidence type="ECO:0000259" key="1">
    <source>
        <dbReference type="Pfam" id="PF04069"/>
    </source>
</evidence>
<comment type="caution">
    <text evidence="2">The sequence shown here is derived from an EMBL/GenBank/DDBJ whole genome shotgun (WGS) entry which is preliminary data.</text>
</comment>
<organism evidence="2 3">
    <name type="scientific">Actinomadura latina</name>
    <dbReference type="NCBI Taxonomy" id="163603"/>
    <lineage>
        <taxon>Bacteria</taxon>
        <taxon>Bacillati</taxon>
        <taxon>Actinomycetota</taxon>
        <taxon>Actinomycetes</taxon>
        <taxon>Streptosporangiales</taxon>
        <taxon>Thermomonosporaceae</taxon>
        <taxon>Actinomadura</taxon>
    </lineage>
</organism>
<name>A0A846Z734_9ACTN</name>
<accession>A0A846Z734</accession>
<reference evidence="2 3" key="1">
    <citation type="submission" date="2020-04" db="EMBL/GenBank/DDBJ databases">
        <title>MicrobeNet Type strains.</title>
        <authorList>
            <person name="Nicholson A.C."/>
        </authorList>
    </citation>
    <scope>NUCLEOTIDE SEQUENCE [LARGE SCALE GENOMIC DNA]</scope>
    <source>
        <strain evidence="2 3">ATCC BAA-277</strain>
    </source>
</reference>
<dbReference type="Gene3D" id="3.40.190.120">
    <property type="entry name" value="Osmoprotection protein (prox), domain 2"/>
    <property type="match status" value="1"/>
</dbReference>
<dbReference type="EMBL" id="JAAXPI010000058">
    <property type="protein sequence ID" value="NKZ07617.1"/>
    <property type="molecule type" value="Genomic_DNA"/>
</dbReference>
<dbReference type="GO" id="GO:0022857">
    <property type="term" value="F:transmembrane transporter activity"/>
    <property type="evidence" value="ECO:0007669"/>
    <property type="project" value="InterPro"/>
</dbReference>
<dbReference type="Proteomes" id="UP000579250">
    <property type="component" value="Unassembled WGS sequence"/>
</dbReference>
<dbReference type="AlphaFoldDB" id="A0A846Z734"/>
<dbReference type="SUPFAM" id="SSF53850">
    <property type="entry name" value="Periplasmic binding protein-like II"/>
    <property type="match status" value="1"/>
</dbReference>
<gene>
    <name evidence="2" type="ORF">HGB48_28370</name>
</gene>
<feature type="domain" description="ABC-type glycine betaine transport system substrate-binding" evidence="1">
    <location>
        <begin position="51"/>
        <end position="320"/>
    </location>
</feature>
<dbReference type="Pfam" id="PF04069">
    <property type="entry name" value="OpuAC"/>
    <property type="match status" value="1"/>
</dbReference>
<dbReference type="CDD" id="cd13611">
    <property type="entry name" value="PBP2_YehZ"/>
    <property type="match status" value="1"/>
</dbReference>
<dbReference type="InterPro" id="IPR007210">
    <property type="entry name" value="ABC_Gly_betaine_transp_sub-bd"/>
</dbReference>
<dbReference type="GO" id="GO:0043190">
    <property type="term" value="C:ATP-binding cassette (ABC) transporter complex"/>
    <property type="evidence" value="ECO:0007669"/>
    <property type="project" value="InterPro"/>
</dbReference>
<protein>
    <submittedName>
        <fullName evidence="2">Glycine betaine ABC transporter substrate-binding protein</fullName>
    </submittedName>
</protein>
<dbReference type="Gene3D" id="3.40.190.10">
    <property type="entry name" value="Periplasmic binding protein-like II"/>
    <property type="match status" value="1"/>
</dbReference>
<evidence type="ECO:0000313" key="2">
    <source>
        <dbReference type="EMBL" id="NKZ07617.1"/>
    </source>
</evidence>
<keyword evidence="3" id="KW-1185">Reference proteome</keyword>
<dbReference type="RefSeq" id="WP_067630609.1">
    <property type="nucleotide sequence ID" value="NZ_JAAXPI010000058.1"/>
</dbReference>
<proteinExistence type="predicted"/>
<sequence length="327" mass="34412">MRLLPTGPSHPAARLAACFTAAALTAGCFSSSGTDAKAGSLAEGNSLEGATLTVGSKEFTEQLVLCQVTALALRSAGATVREKCGLQGSNTTRAALTSGSIDMYWEYTGTAWINYLKQTEPIGDPAAQYKAVAEQDLAKNKVRWLAAAPANNTYAIAVKTTTMQRLGIEDLSDYAALAERDPSKASTCVASEFAGRSDGWPGLQKAYGFTLPKSSVATLAEGAIYDAIGKGEPCDFGEVATTDGRIKALALTPVPDDKKFFPVYNPALTVRNSVYRDDPGIEKIANPIAAALTDTVLQELSGEVDIEGKQPAEVAETWLQSKGFIGK</sequence>